<dbReference type="PANTHER" id="PTHR47980">
    <property type="entry name" value="LD44762P"/>
    <property type="match status" value="1"/>
</dbReference>
<sequence length="108" mass="12368">MAAPLPDKNYDYLLRLVLTGDSGAGKTALLQRYVTGSYREIPFVNCGVFDFEVKRTFQLDGKRVKLQIWDLSGWKCIRTLTSVKHLSKLLQNFQISSVPRCKEHHDPV</sequence>
<dbReference type="GO" id="GO:0005525">
    <property type="term" value="F:GTP binding"/>
    <property type="evidence" value="ECO:0007669"/>
    <property type="project" value="UniProtKB-KW"/>
</dbReference>
<dbReference type="FunFam" id="3.40.50.300:FF:001447">
    <property type="entry name" value="Ras-related protein Rab-1B"/>
    <property type="match status" value="1"/>
</dbReference>
<dbReference type="InterPro" id="IPR050305">
    <property type="entry name" value="Small_GTPase_Rab"/>
</dbReference>
<evidence type="ECO:0000256" key="3">
    <source>
        <dbReference type="ARBA" id="ARBA00023134"/>
    </source>
</evidence>
<dbReference type="PROSITE" id="PS00675">
    <property type="entry name" value="SIGMA54_INTERACT_1"/>
    <property type="match status" value="1"/>
</dbReference>
<dbReference type="AlphaFoldDB" id="A0AAW1PMW7"/>
<organism evidence="4 5">
    <name type="scientific">Symbiochloris irregularis</name>
    <dbReference type="NCBI Taxonomy" id="706552"/>
    <lineage>
        <taxon>Eukaryota</taxon>
        <taxon>Viridiplantae</taxon>
        <taxon>Chlorophyta</taxon>
        <taxon>core chlorophytes</taxon>
        <taxon>Trebouxiophyceae</taxon>
        <taxon>Trebouxiales</taxon>
        <taxon>Trebouxiaceae</taxon>
        <taxon>Symbiochloris</taxon>
    </lineage>
</organism>
<dbReference type="InterPro" id="IPR001806">
    <property type="entry name" value="Small_GTPase"/>
</dbReference>
<evidence type="ECO:0000313" key="4">
    <source>
        <dbReference type="EMBL" id="KAK9811135.1"/>
    </source>
</evidence>
<accession>A0AAW1PMW7</accession>
<dbReference type="SUPFAM" id="SSF52540">
    <property type="entry name" value="P-loop containing nucleoside triphosphate hydrolases"/>
    <property type="match status" value="1"/>
</dbReference>
<evidence type="ECO:0000256" key="2">
    <source>
        <dbReference type="ARBA" id="ARBA00022741"/>
    </source>
</evidence>
<keyword evidence="2" id="KW-0547">Nucleotide-binding</keyword>
<dbReference type="PRINTS" id="PR00449">
    <property type="entry name" value="RASTRNSFRMNG"/>
</dbReference>
<protein>
    <submittedName>
        <fullName evidence="4">Uncharacterized protein</fullName>
    </submittedName>
</protein>
<comment type="similarity">
    <text evidence="1">Belongs to the small GTPase superfamily. Rab family.</text>
</comment>
<reference evidence="4 5" key="1">
    <citation type="journal article" date="2024" name="Nat. Commun.">
        <title>Phylogenomics reveals the evolutionary origins of lichenization in chlorophyte algae.</title>
        <authorList>
            <person name="Puginier C."/>
            <person name="Libourel C."/>
            <person name="Otte J."/>
            <person name="Skaloud P."/>
            <person name="Haon M."/>
            <person name="Grisel S."/>
            <person name="Petersen M."/>
            <person name="Berrin J.G."/>
            <person name="Delaux P.M."/>
            <person name="Dal Grande F."/>
            <person name="Keller J."/>
        </authorList>
    </citation>
    <scope>NUCLEOTIDE SEQUENCE [LARGE SCALE GENOMIC DNA]</scope>
    <source>
        <strain evidence="4 5">SAG 2036</strain>
    </source>
</reference>
<gene>
    <name evidence="4" type="ORF">WJX73_005847</name>
</gene>
<proteinExistence type="inferred from homology"/>
<evidence type="ECO:0000256" key="1">
    <source>
        <dbReference type="ARBA" id="ARBA00006270"/>
    </source>
</evidence>
<comment type="caution">
    <text evidence="4">The sequence shown here is derived from an EMBL/GenBank/DDBJ whole genome shotgun (WGS) entry which is preliminary data.</text>
</comment>
<dbReference type="EMBL" id="JALJOQ010000011">
    <property type="protein sequence ID" value="KAK9811135.1"/>
    <property type="molecule type" value="Genomic_DNA"/>
</dbReference>
<evidence type="ECO:0000313" key="5">
    <source>
        <dbReference type="Proteomes" id="UP001465755"/>
    </source>
</evidence>
<dbReference type="InterPro" id="IPR027417">
    <property type="entry name" value="P-loop_NTPase"/>
</dbReference>
<keyword evidence="5" id="KW-1185">Reference proteome</keyword>
<dbReference type="Gene3D" id="3.40.50.300">
    <property type="entry name" value="P-loop containing nucleotide triphosphate hydrolases"/>
    <property type="match status" value="1"/>
</dbReference>
<dbReference type="Pfam" id="PF00071">
    <property type="entry name" value="Ras"/>
    <property type="match status" value="1"/>
</dbReference>
<dbReference type="GO" id="GO:0003924">
    <property type="term" value="F:GTPase activity"/>
    <property type="evidence" value="ECO:0007669"/>
    <property type="project" value="InterPro"/>
</dbReference>
<name>A0AAW1PMW7_9CHLO</name>
<keyword evidence="3" id="KW-0342">GTP-binding</keyword>
<dbReference type="InterPro" id="IPR025662">
    <property type="entry name" value="Sigma_54_int_dom_ATP-bd_1"/>
</dbReference>
<dbReference type="Proteomes" id="UP001465755">
    <property type="component" value="Unassembled WGS sequence"/>
</dbReference>